<comment type="caution">
    <text evidence="1">The sequence shown here is derived from an EMBL/GenBank/DDBJ whole genome shotgun (WGS) entry which is preliminary data.</text>
</comment>
<dbReference type="Proteomes" id="UP000176893">
    <property type="component" value="Unassembled WGS sequence"/>
</dbReference>
<accession>A0A1F8EB95</accession>
<dbReference type="InterPro" id="IPR009003">
    <property type="entry name" value="Peptidase_S1_PA"/>
</dbReference>
<organism evidence="1 2">
    <name type="scientific">Candidatus Yanofskybacteria bacterium RIFCSPHIGHO2_01_FULL_41_26</name>
    <dbReference type="NCBI Taxonomy" id="1802661"/>
    <lineage>
        <taxon>Bacteria</taxon>
        <taxon>Candidatus Yanofskyibacteriota</taxon>
    </lineage>
</organism>
<name>A0A1F8EB95_9BACT</name>
<protein>
    <recommendedName>
        <fullName evidence="3">Serine protease</fullName>
    </recommendedName>
</protein>
<reference evidence="1 2" key="1">
    <citation type="journal article" date="2016" name="Nat. Commun.">
        <title>Thousands of microbial genomes shed light on interconnected biogeochemical processes in an aquifer system.</title>
        <authorList>
            <person name="Anantharaman K."/>
            <person name="Brown C.T."/>
            <person name="Hug L.A."/>
            <person name="Sharon I."/>
            <person name="Castelle C.J."/>
            <person name="Probst A.J."/>
            <person name="Thomas B.C."/>
            <person name="Singh A."/>
            <person name="Wilkins M.J."/>
            <person name="Karaoz U."/>
            <person name="Brodie E.L."/>
            <person name="Williams K.H."/>
            <person name="Hubbard S.S."/>
            <person name="Banfield J.F."/>
        </authorList>
    </citation>
    <scope>NUCLEOTIDE SEQUENCE [LARGE SCALE GENOMIC DNA]</scope>
</reference>
<dbReference type="Gene3D" id="2.40.10.10">
    <property type="entry name" value="Trypsin-like serine proteases"/>
    <property type="match status" value="1"/>
</dbReference>
<dbReference type="AlphaFoldDB" id="A0A1F8EB95"/>
<dbReference type="SUPFAM" id="SSF50494">
    <property type="entry name" value="Trypsin-like serine proteases"/>
    <property type="match status" value="1"/>
</dbReference>
<sequence length="339" mass="37762">MFIVPNSRYPNPSERKGQMTLFLSKNRDMPTLSLKGSVCVPLFLFVLALSQLITAPLFAQDLRNRTEEMYPFGKIIISSESLPDKVYEAQKNKILISVVFLEKGTSNIITNSVGTGYVSETAGVIVTARHLLMEIIPEMEKVKAEKRKTNPLFDYEYVFMGTLITSSAWTNFPLYLVAIGEQGTLKDMMVLKTDVATMEKARRIGNFANPNPYAILLKTSRFSDAKVDGSRVYISGFGPVTAGYFDKNNRPVSVFVDLINHTFSAEIEALLPEMPENKTGVKIMYRLRDSAEPGFSGGKVMNDQGQVIGMTIAVSISKNFVFVISSKDIKEFLKDNGLK</sequence>
<evidence type="ECO:0000313" key="2">
    <source>
        <dbReference type="Proteomes" id="UP000176893"/>
    </source>
</evidence>
<evidence type="ECO:0000313" key="1">
    <source>
        <dbReference type="EMBL" id="OGM98062.1"/>
    </source>
</evidence>
<dbReference type="InterPro" id="IPR043504">
    <property type="entry name" value="Peptidase_S1_PA_chymotrypsin"/>
</dbReference>
<dbReference type="EMBL" id="MGJB01000018">
    <property type="protein sequence ID" value="OGM98062.1"/>
    <property type="molecule type" value="Genomic_DNA"/>
</dbReference>
<evidence type="ECO:0008006" key="3">
    <source>
        <dbReference type="Google" id="ProtNLM"/>
    </source>
</evidence>
<proteinExistence type="predicted"/>
<gene>
    <name evidence="1" type="ORF">A2649_01890</name>
</gene>